<gene>
    <name evidence="2" type="ORF">GTZ93_06855</name>
</gene>
<dbReference type="Proteomes" id="UP000537825">
    <property type="component" value="Unassembled WGS sequence"/>
</dbReference>
<sequence>MSFYLLARWLHIASGVVAFVTLWLPLVARKGGALHRRVGWAYVGAMISAAISALAISGWRFVQAPGEQPMDLFFIYIAVLSAASASMGVRVIRTKARTGASTHPLDVGLSTLLLCMGLFTEAYGLRMGVPLLWGFAPVGILSGLTGLWYWMRPPQDRMHWWFQHMAAMVASGIGTITAALVVNARHVGIEGLQLAIFLGPTVVGVVGLNLWTRYYRQRFARKAAPGPASVPWAGAAARR</sequence>
<evidence type="ECO:0000313" key="3">
    <source>
        <dbReference type="Proteomes" id="UP000537825"/>
    </source>
</evidence>
<accession>A0A7X4Y840</accession>
<evidence type="ECO:0000256" key="1">
    <source>
        <dbReference type="SAM" id="Phobius"/>
    </source>
</evidence>
<keyword evidence="1" id="KW-0812">Transmembrane</keyword>
<organism evidence="2 3">
    <name type="scientific">Corallococcus exiguus</name>
    <dbReference type="NCBI Taxonomy" id="83462"/>
    <lineage>
        <taxon>Bacteria</taxon>
        <taxon>Pseudomonadati</taxon>
        <taxon>Myxococcota</taxon>
        <taxon>Myxococcia</taxon>
        <taxon>Myxococcales</taxon>
        <taxon>Cystobacterineae</taxon>
        <taxon>Myxococcaceae</taxon>
        <taxon>Corallococcus</taxon>
    </lineage>
</organism>
<keyword evidence="3" id="KW-1185">Reference proteome</keyword>
<dbReference type="AlphaFoldDB" id="A0A7X4Y840"/>
<dbReference type="EMBL" id="JAAAPK010000002">
    <property type="protein sequence ID" value="NBC39547.1"/>
    <property type="molecule type" value="Genomic_DNA"/>
</dbReference>
<comment type="caution">
    <text evidence="2">The sequence shown here is derived from an EMBL/GenBank/DDBJ whole genome shotgun (WGS) entry which is preliminary data.</text>
</comment>
<name>A0A7X4Y840_9BACT</name>
<feature type="transmembrane region" description="Helical" evidence="1">
    <location>
        <begin position="6"/>
        <end position="28"/>
    </location>
</feature>
<feature type="transmembrane region" description="Helical" evidence="1">
    <location>
        <begin position="194"/>
        <end position="212"/>
    </location>
</feature>
<evidence type="ECO:0000313" key="2">
    <source>
        <dbReference type="EMBL" id="NBC39547.1"/>
    </source>
</evidence>
<protein>
    <submittedName>
        <fullName evidence="2">DUF2306 domain-containing protein</fullName>
    </submittedName>
</protein>
<keyword evidence="1" id="KW-0472">Membrane</keyword>
<feature type="transmembrane region" description="Helical" evidence="1">
    <location>
        <begin position="40"/>
        <end position="61"/>
    </location>
</feature>
<reference evidence="2 3" key="1">
    <citation type="submission" date="2020-01" db="EMBL/GenBank/DDBJ databases">
        <title>The draft genome sequence of Corallococcus exiguus DSM 14696.</title>
        <authorList>
            <person name="Zhang X."/>
            <person name="Zhu H."/>
        </authorList>
    </citation>
    <scope>NUCLEOTIDE SEQUENCE [LARGE SCALE GENOMIC DNA]</scope>
    <source>
        <strain evidence="2 3">DSM 14696</strain>
    </source>
</reference>
<keyword evidence="1" id="KW-1133">Transmembrane helix</keyword>
<feature type="transmembrane region" description="Helical" evidence="1">
    <location>
        <begin position="131"/>
        <end position="150"/>
    </location>
</feature>
<feature type="transmembrane region" description="Helical" evidence="1">
    <location>
        <begin position="162"/>
        <end position="182"/>
    </location>
</feature>
<dbReference type="RefSeq" id="WP_139914781.1">
    <property type="nucleotide sequence ID" value="NZ_CBCSLE010000012.1"/>
</dbReference>
<proteinExistence type="predicted"/>
<feature type="transmembrane region" description="Helical" evidence="1">
    <location>
        <begin position="104"/>
        <end position="125"/>
    </location>
</feature>
<feature type="transmembrane region" description="Helical" evidence="1">
    <location>
        <begin position="73"/>
        <end position="92"/>
    </location>
</feature>